<reference evidence="3" key="2">
    <citation type="submission" date="2016-05" db="EMBL/GenBank/DDBJ databases">
        <authorList>
            <person name="Naeem Raeece"/>
        </authorList>
    </citation>
    <scope>NUCLEOTIDE SEQUENCE [LARGE SCALE GENOMIC DNA]</scope>
</reference>
<accession>A0A1A8ZFI9</accession>
<evidence type="ECO:0000313" key="2">
    <source>
        <dbReference type="EMBL" id="SBT42572.1"/>
    </source>
</evidence>
<evidence type="ECO:0000313" key="1">
    <source>
        <dbReference type="EMBL" id="SBT42220.1"/>
    </source>
</evidence>
<keyword evidence="4" id="KW-1185">Reference proteome</keyword>
<dbReference type="AlphaFoldDB" id="A0A1A8ZFI9"/>
<dbReference type="Proteomes" id="UP000078550">
    <property type="component" value="Unassembled WGS sequence"/>
</dbReference>
<organism evidence="2 3">
    <name type="scientific">Plasmodium ovale wallikeri</name>
    <dbReference type="NCBI Taxonomy" id="864142"/>
    <lineage>
        <taxon>Eukaryota</taxon>
        <taxon>Sar</taxon>
        <taxon>Alveolata</taxon>
        <taxon>Apicomplexa</taxon>
        <taxon>Aconoidasida</taxon>
        <taxon>Haemosporida</taxon>
        <taxon>Plasmodiidae</taxon>
        <taxon>Plasmodium</taxon>
        <taxon>Plasmodium (Plasmodium)</taxon>
    </lineage>
</organism>
<evidence type="ECO:0000313" key="3">
    <source>
        <dbReference type="Proteomes" id="UP000078550"/>
    </source>
</evidence>
<dbReference type="Proteomes" id="UP000078555">
    <property type="component" value="Unassembled WGS sequence"/>
</dbReference>
<sequence length="70" mass="8201">MYIEPKLQLVKICVTMQRSVHIQQNLNYKKASDAAYALAYTYKENTNTHEVILTCTRKNALAYMYKLKLL</sequence>
<name>A0A1A8ZFI9_PLAOA</name>
<dbReference type="EMBL" id="FLRD01000122">
    <property type="protein sequence ID" value="SBT42220.1"/>
    <property type="molecule type" value="Genomic_DNA"/>
</dbReference>
<gene>
    <name evidence="1" type="ORF">POVWA1_045480</name>
    <name evidence="2" type="ORF">POVWA2_044050</name>
</gene>
<reference evidence="2" key="1">
    <citation type="submission" date="2016-05" db="EMBL/GenBank/DDBJ databases">
        <authorList>
            <person name="Lavstsen T."/>
            <person name="Jespersen J.S."/>
        </authorList>
    </citation>
    <scope>NUCLEOTIDE SEQUENCE [LARGE SCALE GENOMIC DNA]</scope>
</reference>
<reference evidence="4" key="3">
    <citation type="submission" date="2016-05" db="EMBL/GenBank/DDBJ databases">
        <authorList>
            <person name="Naeem R."/>
        </authorList>
    </citation>
    <scope>NUCLEOTIDE SEQUENCE [LARGE SCALE GENOMIC DNA]</scope>
</reference>
<evidence type="ECO:0000313" key="4">
    <source>
        <dbReference type="Proteomes" id="UP000078555"/>
    </source>
</evidence>
<protein>
    <submittedName>
        <fullName evidence="2">Uncharacterized protein</fullName>
    </submittedName>
</protein>
<dbReference type="EMBL" id="FLRE01000165">
    <property type="protein sequence ID" value="SBT42572.1"/>
    <property type="molecule type" value="Genomic_DNA"/>
</dbReference>
<proteinExistence type="predicted"/>